<dbReference type="EC" id="2.7.1.-" evidence="12"/>
<dbReference type="SUPFAM" id="SSF53067">
    <property type="entry name" value="Actin-like ATPase domain"/>
    <property type="match status" value="2"/>
</dbReference>
<evidence type="ECO:0000256" key="11">
    <source>
        <dbReference type="ARBA" id="ARBA00048160"/>
    </source>
</evidence>
<dbReference type="PANTHER" id="PTHR19443:SF16">
    <property type="entry name" value="HEXOKINASE TYPE 1-RELATED"/>
    <property type="match status" value="1"/>
</dbReference>
<dbReference type="GO" id="GO:0006096">
    <property type="term" value="P:glycolytic process"/>
    <property type="evidence" value="ECO:0007669"/>
    <property type="project" value="UniProtKB-KW"/>
</dbReference>
<keyword evidence="7 12" id="KW-0067">ATP-binding</keyword>
<evidence type="ECO:0000313" key="17">
    <source>
        <dbReference type="Proteomes" id="UP001374579"/>
    </source>
</evidence>
<dbReference type="GO" id="GO:0006006">
    <property type="term" value="P:glucose metabolic process"/>
    <property type="evidence" value="ECO:0007669"/>
    <property type="project" value="TreeGrafter"/>
</dbReference>
<keyword evidence="6 12" id="KW-0418">Kinase</keyword>
<dbReference type="EMBL" id="JBAMIC010000007">
    <property type="protein sequence ID" value="KAK7105396.1"/>
    <property type="molecule type" value="Genomic_DNA"/>
</dbReference>
<keyword evidence="5 12" id="KW-0547">Nucleotide-binding</keyword>
<evidence type="ECO:0000256" key="10">
    <source>
        <dbReference type="ARBA" id="ARBA00047905"/>
    </source>
</evidence>
<gene>
    <name evidence="16" type="ORF">V1264_016785</name>
</gene>
<protein>
    <recommendedName>
        <fullName evidence="12">Phosphotransferase</fullName>
        <ecNumber evidence="12">2.7.1.-</ecNumber>
    </recommendedName>
</protein>
<feature type="domain" description="Hexokinase C-terminal" evidence="15">
    <location>
        <begin position="333"/>
        <end position="571"/>
    </location>
</feature>
<dbReference type="AlphaFoldDB" id="A0AAN9BHR5"/>
<feature type="domain" description="Hexokinase N-terminal" evidence="14">
    <location>
        <begin position="155"/>
        <end position="278"/>
    </location>
</feature>
<keyword evidence="13" id="KW-0472">Membrane</keyword>
<evidence type="ECO:0000313" key="16">
    <source>
        <dbReference type="EMBL" id="KAK7105396.1"/>
    </source>
</evidence>
<dbReference type="GO" id="GO:0004340">
    <property type="term" value="F:glucokinase activity"/>
    <property type="evidence" value="ECO:0007669"/>
    <property type="project" value="TreeGrafter"/>
</dbReference>
<dbReference type="Pfam" id="PF00349">
    <property type="entry name" value="Hexokinase_1"/>
    <property type="match status" value="1"/>
</dbReference>
<keyword evidence="13" id="KW-1133">Transmembrane helix</keyword>
<evidence type="ECO:0000256" key="4">
    <source>
        <dbReference type="ARBA" id="ARBA00022679"/>
    </source>
</evidence>
<dbReference type="InterPro" id="IPR043129">
    <property type="entry name" value="ATPase_NBD"/>
</dbReference>
<comment type="similarity">
    <text evidence="3 12">Belongs to the hexokinase family.</text>
</comment>
<dbReference type="GO" id="GO:0005536">
    <property type="term" value="F:D-glucose binding"/>
    <property type="evidence" value="ECO:0007669"/>
    <property type="project" value="InterPro"/>
</dbReference>
<evidence type="ECO:0000259" key="14">
    <source>
        <dbReference type="Pfam" id="PF00349"/>
    </source>
</evidence>
<dbReference type="GO" id="GO:0005524">
    <property type="term" value="F:ATP binding"/>
    <property type="evidence" value="ECO:0007669"/>
    <property type="project" value="UniProtKB-UniRule"/>
</dbReference>
<dbReference type="Proteomes" id="UP001374579">
    <property type="component" value="Unassembled WGS sequence"/>
</dbReference>
<comment type="pathway">
    <text evidence="1">Carbohydrate degradation; glycolysis; D-glyceraldehyde 3-phosphate and glycerone phosphate from D-glucose: step 1/4.</text>
</comment>
<name>A0AAN9BHR5_9CAEN</name>
<evidence type="ECO:0000256" key="3">
    <source>
        <dbReference type="ARBA" id="ARBA00009225"/>
    </source>
</evidence>
<keyword evidence="8 12" id="KW-0324">Glycolysis</keyword>
<dbReference type="GO" id="GO:0005739">
    <property type="term" value="C:mitochondrion"/>
    <property type="evidence" value="ECO:0007669"/>
    <property type="project" value="TreeGrafter"/>
</dbReference>
<dbReference type="Gene3D" id="3.30.420.40">
    <property type="match status" value="1"/>
</dbReference>
<keyword evidence="13" id="KW-0812">Transmembrane</keyword>
<dbReference type="Gene3D" id="3.40.367.20">
    <property type="match status" value="1"/>
</dbReference>
<dbReference type="PRINTS" id="PR00475">
    <property type="entry name" value="HEXOKINASE"/>
</dbReference>
<comment type="catalytic activity">
    <reaction evidence="10">
        <text>D-fructose + ATP = D-fructose 6-phosphate + ADP + H(+)</text>
        <dbReference type="Rhea" id="RHEA:16125"/>
        <dbReference type="ChEBI" id="CHEBI:15378"/>
        <dbReference type="ChEBI" id="CHEBI:30616"/>
        <dbReference type="ChEBI" id="CHEBI:37721"/>
        <dbReference type="ChEBI" id="CHEBI:61527"/>
        <dbReference type="ChEBI" id="CHEBI:456216"/>
        <dbReference type="EC" id="2.7.1.1"/>
    </reaction>
    <physiologicalReaction direction="left-to-right" evidence="10">
        <dbReference type="Rhea" id="RHEA:16126"/>
    </physiologicalReaction>
</comment>
<evidence type="ECO:0000256" key="5">
    <source>
        <dbReference type="ARBA" id="ARBA00022741"/>
    </source>
</evidence>
<dbReference type="InterPro" id="IPR022673">
    <property type="entry name" value="Hexokinase_C"/>
</dbReference>
<proteinExistence type="inferred from homology"/>
<sequence length="588" mass="66524">MARYPSDAEKGEIGTDVLVCHWSEEKQKHDCIVSDGYMFDGVITDYVKVEIPNTTHEFAGLYMCFFVPSAGRDSHACELFTVTKESELRTPPTDEETNHTLLVIVLPVTAIIVFMLWCALIFCICKRRKTRTRKRVFIETDLQIPLIYTRDKQIKTRLEGFELSKKDLKDLMNIMNREMNKGLNDSTRAEADVKMLPVYYPLQDKPVNAGVLILDFKRTQLKLLEMKLREKDGTVTSKNYDIPPELNNGSGQTMLDFIADAVKRFVRDKKISTKALTAVLIFPYPREGVVDPDVHELIQKVLQSQEKKLKMMVIANDVVNTVVSVGYQNPNCKIGLVVGNAFNACYVVKWRKYKTDSNKDEQTDEMQVVYNTELGALGHKCSIDFLRTDFDKEVAASSRLPDSQILEKMVSWAYIGEIVRVALKRMRTDKLLLRSAPEGCPLFLKDGLNADCVAEIDRDASEDHTETNRILTGLGVSECTQEDLQIVQNLCRLVIQRAAFLAAAVLATLINRLNQHDVVVVVDGELYRNIPYFYNLMHGKTQELVKSRLKGKFYFVSAFAGGYIGAARMAAAAARSQGEQTPMYLDCL</sequence>
<evidence type="ECO:0000256" key="9">
    <source>
        <dbReference type="ARBA" id="ARBA00044613"/>
    </source>
</evidence>
<organism evidence="16 17">
    <name type="scientific">Littorina saxatilis</name>
    <dbReference type="NCBI Taxonomy" id="31220"/>
    <lineage>
        <taxon>Eukaryota</taxon>
        <taxon>Metazoa</taxon>
        <taxon>Spiralia</taxon>
        <taxon>Lophotrochozoa</taxon>
        <taxon>Mollusca</taxon>
        <taxon>Gastropoda</taxon>
        <taxon>Caenogastropoda</taxon>
        <taxon>Littorinimorpha</taxon>
        <taxon>Littorinoidea</taxon>
        <taxon>Littorinidae</taxon>
        <taxon>Littorina</taxon>
    </lineage>
</organism>
<feature type="transmembrane region" description="Helical" evidence="13">
    <location>
        <begin position="101"/>
        <end position="125"/>
    </location>
</feature>
<evidence type="ECO:0000256" key="12">
    <source>
        <dbReference type="RuleBase" id="RU362007"/>
    </source>
</evidence>
<evidence type="ECO:0000256" key="1">
    <source>
        <dbReference type="ARBA" id="ARBA00004888"/>
    </source>
</evidence>
<dbReference type="Pfam" id="PF03727">
    <property type="entry name" value="Hexokinase_2"/>
    <property type="match status" value="1"/>
</dbReference>
<evidence type="ECO:0000256" key="8">
    <source>
        <dbReference type="ARBA" id="ARBA00023152"/>
    </source>
</evidence>
<accession>A0AAN9BHR5</accession>
<feature type="transmembrane region" description="Helical" evidence="13">
    <location>
        <begin position="553"/>
        <end position="574"/>
    </location>
</feature>
<evidence type="ECO:0000259" key="15">
    <source>
        <dbReference type="Pfam" id="PF03727"/>
    </source>
</evidence>
<evidence type="ECO:0000256" key="2">
    <source>
        <dbReference type="ARBA" id="ARBA00005028"/>
    </source>
</evidence>
<evidence type="ECO:0000256" key="7">
    <source>
        <dbReference type="ARBA" id="ARBA00022840"/>
    </source>
</evidence>
<comment type="catalytic activity">
    <reaction evidence="9">
        <text>a D-hexose + ATP = a D-hexose 6-phosphate + ADP + H(+)</text>
        <dbReference type="Rhea" id="RHEA:22740"/>
        <dbReference type="ChEBI" id="CHEBI:4194"/>
        <dbReference type="ChEBI" id="CHEBI:15378"/>
        <dbReference type="ChEBI" id="CHEBI:30616"/>
        <dbReference type="ChEBI" id="CHEBI:229467"/>
        <dbReference type="ChEBI" id="CHEBI:456216"/>
        <dbReference type="EC" id="2.7.1.1"/>
    </reaction>
    <physiologicalReaction direction="left-to-right" evidence="9">
        <dbReference type="Rhea" id="RHEA:22741"/>
    </physiologicalReaction>
</comment>
<dbReference type="PANTHER" id="PTHR19443">
    <property type="entry name" value="HEXOKINASE"/>
    <property type="match status" value="1"/>
</dbReference>
<dbReference type="GO" id="GO:0001678">
    <property type="term" value="P:intracellular glucose homeostasis"/>
    <property type="evidence" value="ECO:0007669"/>
    <property type="project" value="InterPro"/>
</dbReference>
<dbReference type="GO" id="GO:0008865">
    <property type="term" value="F:fructokinase activity"/>
    <property type="evidence" value="ECO:0007669"/>
    <property type="project" value="TreeGrafter"/>
</dbReference>
<evidence type="ECO:0000256" key="13">
    <source>
        <dbReference type="SAM" id="Phobius"/>
    </source>
</evidence>
<dbReference type="GO" id="GO:0005829">
    <property type="term" value="C:cytosol"/>
    <property type="evidence" value="ECO:0007669"/>
    <property type="project" value="TreeGrafter"/>
</dbReference>
<keyword evidence="4 12" id="KW-0808">Transferase</keyword>
<comment type="catalytic activity">
    <reaction evidence="11">
        <text>D-glucose + ATP = D-glucose 6-phosphate + ADP + H(+)</text>
        <dbReference type="Rhea" id="RHEA:17825"/>
        <dbReference type="ChEBI" id="CHEBI:4167"/>
        <dbReference type="ChEBI" id="CHEBI:15378"/>
        <dbReference type="ChEBI" id="CHEBI:30616"/>
        <dbReference type="ChEBI" id="CHEBI:61548"/>
        <dbReference type="ChEBI" id="CHEBI:456216"/>
        <dbReference type="EC" id="2.7.1.1"/>
    </reaction>
    <physiologicalReaction direction="left-to-right" evidence="11">
        <dbReference type="Rhea" id="RHEA:17826"/>
    </physiologicalReaction>
</comment>
<dbReference type="InterPro" id="IPR001312">
    <property type="entry name" value="Hexokinase"/>
</dbReference>
<dbReference type="InterPro" id="IPR022672">
    <property type="entry name" value="Hexokinase_N"/>
</dbReference>
<evidence type="ECO:0000256" key="6">
    <source>
        <dbReference type="ARBA" id="ARBA00022777"/>
    </source>
</evidence>
<dbReference type="PROSITE" id="PS51748">
    <property type="entry name" value="HEXOKINASE_2"/>
    <property type="match status" value="1"/>
</dbReference>
<comment type="pathway">
    <text evidence="2">Carbohydrate metabolism; hexose metabolism.</text>
</comment>
<keyword evidence="17" id="KW-1185">Reference proteome</keyword>
<comment type="caution">
    <text evidence="16">The sequence shown here is derived from an EMBL/GenBank/DDBJ whole genome shotgun (WGS) entry which is preliminary data.</text>
</comment>
<reference evidence="16 17" key="1">
    <citation type="submission" date="2024-02" db="EMBL/GenBank/DDBJ databases">
        <title>Chromosome-scale genome assembly of the rough periwinkle Littorina saxatilis.</title>
        <authorList>
            <person name="De Jode A."/>
            <person name="Faria R."/>
            <person name="Formenti G."/>
            <person name="Sims Y."/>
            <person name="Smith T.P."/>
            <person name="Tracey A."/>
            <person name="Wood J.M.D."/>
            <person name="Zagrodzka Z.B."/>
            <person name="Johannesson K."/>
            <person name="Butlin R.K."/>
            <person name="Leder E.H."/>
        </authorList>
    </citation>
    <scope>NUCLEOTIDE SEQUENCE [LARGE SCALE GENOMIC DNA]</scope>
    <source>
        <strain evidence="16">Snail1</strain>
        <tissue evidence="16">Muscle</tissue>
    </source>
</reference>